<proteinExistence type="predicted"/>
<gene>
    <name evidence="1" type="ORF">L195_g030984</name>
</gene>
<evidence type="ECO:0000313" key="2">
    <source>
        <dbReference type="Proteomes" id="UP000236291"/>
    </source>
</evidence>
<reference evidence="1 2" key="2">
    <citation type="journal article" date="2017" name="Front. Plant Sci.">
        <title>Gene Classification and Mining of Molecular Markers Useful in Red Clover (Trifolium pratense) Breeding.</title>
        <authorList>
            <person name="Istvanek J."/>
            <person name="Dluhosova J."/>
            <person name="Dluhos P."/>
            <person name="Patkova L."/>
            <person name="Nedelnik J."/>
            <person name="Repkova J."/>
        </authorList>
    </citation>
    <scope>NUCLEOTIDE SEQUENCE [LARGE SCALE GENOMIC DNA]</scope>
    <source>
        <strain evidence="2">cv. Tatra</strain>
        <tissue evidence="1">Young leaves</tissue>
    </source>
</reference>
<reference evidence="1 2" key="1">
    <citation type="journal article" date="2014" name="Am. J. Bot.">
        <title>Genome assembly and annotation for red clover (Trifolium pratense; Fabaceae).</title>
        <authorList>
            <person name="Istvanek J."/>
            <person name="Jaros M."/>
            <person name="Krenek A."/>
            <person name="Repkova J."/>
        </authorList>
    </citation>
    <scope>NUCLEOTIDE SEQUENCE [LARGE SCALE GENOMIC DNA]</scope>
    <source>
        <strain evidence="2">cv. Tatra</strain>
        <tissue evidence="1">Young leaves</tissue>
    </source>
</reference>
<feature type="non-terminal residue" evidence="1">
    <location>
        <position position="46"/>
    </location>
</feature>
<name>A0A2K3L954_TRIPR</name>
<dbReference type="AlphaFoldDB" id="A0A2K3L954"/>
<dbReference type="Proteomes" id="UP000236291">
    <property type="component" value="Unassembled WGS sequence"/>
</dbReference>
<comment type="caution">
    <text evidence="1">The sequence shown here is derived from an EMBL/GenBank/DDBJ whole genome shotgun (WGS) entry which is preliminary data.</text>
</comment>
<organism evidence="1 2">
    <name type="scientific">Trifolium pratense</name>
    <name type="common">Red clover</name>
    <dbReference type="NCBI Taxonomy" id="57577"/>
    <lineage>
        <taxon>Eukaryota</taxon>
        <taxon>Viridiplantae</taxon>
        <taxon>Streptophyta</taxon>
        <taxon>Embryophyta</taxon>
        <taxon>Tracheophyta</taxon>
        <taxon>Spermatophyta</taxon>
        <taxon>Magnoliopsida</taxon>
        <taxon>eudicotyledons</taxon>
        <taxon>Gunneridae</taxon>
        <taxon>Pentapetalae</taxon>
        <taxon>rosids</taxon>
        <taxon>fabids</taxon>
        <taxon>Fabales</taxon>
        <taxon>Fabaceae</taxon>
        <taxon>Papilionoideae</taxon>
        <taxon>50 kb inversion clade</taxon>
        <taxon>NPAAA clade</taxon>
        <taxon>Hologalegina</taxon>
        <taxon>IRL clade</taxon>
        <taxon>Trifolieae</taxon>
        <taxon>Trifolium</taxon>
    </lineage>
</organism>
<protein>
    <submittedName>
        <fullName evidence="1">Uncharacterized protein</fullName>
    </submittedName>
</protein>
<dbReference type="EMBL" id="ASHM01028463">
    <property type="protein sequence ID" value="PNX75053.1"/>
    <property type="molecule type" value="Genomic_DNA"/>
</dbReference>
<evidence type="ECO:0000313" key="1">
    <source>
        <dbReference type="EMBL" id="PNX75053.1"/>
    </source>
</evidence>
<sequence>MTIDVAAAHLWIKPSVKPINLSKVWLKTTTSGEAKEHLKKNLKRKA</sequence>
<accession>A0A2K3L954</accession>